<keyword evidence="2 4" id="KW-0698">rRNA processing</keyword>
<evidence type="ECO:0000313" key="7">
    <source>
        <dbReference type="EMBL" id="ELR22063.1"/>
    </source>
</evidence>
<feature type="region of interest" description="Disordered" evidence="5">
    <location>
        <begin position="464"/>
        <end position="497"/>
    </location>
</feature>
<keyword evidence="1 4" id="KW-0690">Ribosome biogenesis</keyword>
<dbReference type="PANTHER" id="PTHR12221:SF6">
    <property type="entry name" value="PESCADILLO HOMOLOG"/>
    <property type="match status" value="1"/>
</dbReference>
<dbReference type="InterPro" id="IPR010613">
    <property type="entry name" value="PES"/>
</dbReference>
<dbReference type="SUPFAM" id="SSF52113">
    <property type="entry name" value="BRCT domain"/>
    <property type="match status" value="1"/>
</dbReference>
<keyword evidence="8" id="KW-1185">Reference proteome</keyword>
<dbReference type="GO" id="GO:0003723">
    <property type="term" value="F:RNA binding"/>
    <property type="evidence" value="ECO:0007669"/>
    <property type="project" value="TreeGrafter"/>
</dbReference>
<evidence type="ECO:0000259" key="6">
    <source>
        <dbReference type="PROSITE" id="PS50172"/>
    </source>
</evidence>
<dbReference type="GO" id="GO:0000466">
    <property type="term" value="P:maturation of 5.8S rRNA from tricistronic rRNA transcript (SSU-rRNA, 5.8S rRNA, LSU-rRNA)"/>
    <property type="evidence" value="ECO:0007669"/>
    <property type="project" value="UniProtKB-UniRule"/>
</dbReference>
<dbReference type="OMA" id="QKVTWIV"/>
<dbReference type="GO" id="GO:0043021">
    <property type="term" value="F:ribonucleoprotein complex binding"/>
    <property type="evidence" value="ECO:0007669"/>
    <property type="project" value="UniProtKB-UniRule"/>
</dbReference>
<dbReference type="PROSITE" id="PS50172">
    <property type="entry name" value="BRCT"/>
    <property type="match status" value="1"/>
</dbReference>
<dbReference type="Proteomes" id="UP000011083">
    <property type="component" value="Unassembled WGS sequence"/>
</dbReference>
<dbReference type="RefSeq" id="XP_004348521.1">
    <property type="nucleotide sequence ID" value="XM_004348471.1"/>
</dbReference>
<comment type="similarity">
    <text evidence="4">Belongs to the pescadillo family.</text>
</comment>
<dbReference type="EMBL" id="KB007890">
    <property type="protein sequence ID" value="ELR22063.1"/>
    <property type="molecule type" value="Genomic_DNA"/>
</dbReference>
<gene>
    <name evidence="7" type="ORF">ACA1_158170</name>
</gene>
<protein>
    <recommendedName>
        <fullName evidence="4">Pescadillo homolog</fullName>
    </recommendedName>
</protein>
<dbReference type="Gene3D" id="3.40.50.10190">
    <property type="entry name" value="BRCT domain"/>
    <property type="match status" value="1"/>
</dbReference>
<keyword evidence="3 4" id="KW-0539">Nucleus</keyword>
<dbReference type="GeneID" id="14922985"/>
<dbReference type="VEuPathDB" id="AmoebaDB:ACA1_158170"/>
<dbReference type="GO" id="GO:0070545">
    <property type="term" value="C:PeBoW complex"/>
    <property type="evidence" value="ECO:0007669"/>
    <property type="project" value="TreeGrafter"/>
</dbReference>
<evidence type="ECO:0000256" key="2">
    <source>
        <dbReference type="ARBA" id="ARBA00022552"/>
    </source>
</evidence>
<feature type="region of interest" description="Disordered" evidence="5">
    <location>
        <begin position="252"/>
        <end position="300"/>
    </location>
</feature>
<proteinExistence type="inferred from homology"/>
<evidence type="ECO:0000256" key="1">
    <source>
        <dbReference type="ARBA" id="ARBA00022517"/>
    </source>
</evidence>
<dbReference type="PANTHER" id="PTHR12221">
    <property type="entry name" value="PESCADILLO - RELATED"/>
    <property type="match status" value="1"/>
</dbReference>
<feature type="compositionally biased region" description="Acidic residues" evidence="5">
    <location>
        <begin position="266"/>
        <end position="275"/>
    </location>
</feature>
<dbReference type="GO" id="GO:0005654">
    <property type="term" value="C:nucleoplasm"/>
    <property type="evidence" value="ECO:0007669"/>
    <property type="project" value="UniProtKB-SubCell"/>
</dbReference>
<dbReference type="OrthoDB" id="10264910at2759"/>
<evidence type="ECO:0000256" key="3">
    <source>
        <dbReference type="ARBA" id="ARBA00023242"/>
    </source>
</evidence>
<dbReference type="Pfam" id="PF06732">
    <property type="entry name" value="Pescadillo_N"/>
    <property type="match status" value="1"/>
</dbReference>
<dbReference type="InterPro" id="IPR036420">
    <property type="entry name" value="BRCT_dom_sf"/>
</dbReference>
<evidence type="ECO:0000256" key="5">
    <source>
        <dbReference type="SAM" id="MobiDB-lite"/>
    </source>
</evidence>
<evidence type="ECO:0000256" key="4">
    <source>
        <dbReference type="HAMAP-Rule" id="MF_03028"/>
    </source>
</evidence>
<accession>L8HBG6</accession>
<feature type="compositionally biased region" description="Basic and acidic residues" evidence="5">
    <location>
        <begin position="520"/>
        <end position="541"/>
    </location>
</feature>
<dbReference type="SMART" id="SM00292">
    <property type="entry name" value="BRCT"/>
    <property type="match status" value="1"/>
</dbReference>
<organism evidence="7 8">
    <name type="scientific">Acanthamoeba castellanii (strain ATCC 30010 / Neff)</name>
    <dbReference type="NCBI Taxonomy" id="1257118"/>
    <lineage>
        <taxon>Eukaryota</taxon>
        <taxon>Amoebozoa</taxon>
        <taxon>Discosea</taxon>
        <taxon>Longamoebia</taxon>
        <taxon>Centramoebida</taxon>
        <taxon>Acanthamoebidae</taxon>
        <taxon>Acanthamoeba</taxon>
    </lineage>
</organism>
<name>L8HBG6_ACACF</name>
<dbReference type="InterPro" id="IPR001357">
    <property type="entry name" value="BRCT_dom"/>
</dbReference>
<dbReference type="STRING" id="1257118.L8HBG6"/>
<reference evidence="7 8" key="1">
    <citation type="journal article" date="2013" name="Genome Biol.">
        <title>Genome of Acanthamoeba castellanii highlights extensive lateral gene transfer and early evolution of tyrosine kinase signaling.</title>
        <authorList>
            <person name="Clarke M."/>
            <person name="Lohan A.J."/>
            <person name="Liu B."/>
            <person name="Lagkouvardos I."/>
            <person name="Roy S."/>
            <person name="Zafar N."/>
            <person name="Bertelli C."/>
            <person name="Schilde C."/>
            <person name="Kianianmomeni A."/>
            <person name="Burglin T.R."/>
            <person name="Frech C."/>
            <person name="Turcotte B."/>
            <person name="Kopec K.O."/>
            <person name="Synnott J.M."/>
            <person name="Choo C."/>
            <person name="Paponov I."/>
            <person name="Finkler A."/>
            <person name="Soon Heng Tan C."/>
            <person name="Hutchins A.P."/>
            <person name="Weinmeier T."/>
            <person name="Rattei T."/>
            <person name="Chu J.S."/>
            <person name="Gimenez G."/>
            <person name="Irimia M."/>
            <person name="Rigden D.J."/>
            <person name="Fitzpatrick D.A."/>
            <person name="Lorenzo-Morales J."/>
            <person name="Bateman A."/>
            <person name="Chiu C.H."/>
            <person name="Tang P."/>
            <person name="Hegemann P."/>
            <person name="Fromm H."/>
            <person name="Raoult D."/>
            <person name="Greub G."/>
            <person name="Miranda-Saavedra D."/>
            <person name="Chen N."/>
            <person name="Nash P."/>
            <person name="Ginger M.L."/>
            <person name="Horn M."/>
            <person name="Schaap P."/>
            <person name="Caler L."/>
            <person name="Loftus B."/>
        </authorList>
    </citation>
    <scope>NUCLEOTIDE SEQUENCE [LARGE SCALE GENOMIC DNA]</scope>
    <source>
        <strain evidence="7 8">Neff</strain>
    </source>
</reference>
<dbReference type="KEGG" id="acan:ACA1_158170"/>
<comment type="function">
    <text evidence="4">Required for maturation of ribosomal RNAs and formation of the large ribosomal subunit.</text>
</comment>
<evidence type="ECO:0000313" key="8">
    <source>
        <dbReference type="Proteomes" id="UP000011083"/>
    </source>
</evidence>
<dbReference type="HAMAP" id="MF_03028">
    <property type="entry name" value="Pescadillo"/>
    <property type="match status" value="1"/>
</dbReference>
<sequence>MGIGKKKGKSGIATQYVTRVRAMKKLQVSLQDFRKLCILKGVFPRDPPSTKKLKGKSKTYYLKKDILFLMHDPLLIKFREKRAFSKKIGRAKGRKDKYTLKRLRNALPTYQLDHVVRERYPTFVDALRDLDDALSLVYLWATLPPSQKIHASRVRNCKRLAKEFQHFVTVSHSLRKSFLSIKGIYYQAEVQGQPLTWLVPYRFSNYVPKDVDYRVMITFLEFYETLLGFVLFRLYSGLGLHYPPVADPATGAFPLPTATNETSPEEREEADDTYTEENTAAKLESEARGASATEPTAQQSAYNDQHGKLFAGLHFWASRETPRESLEFVVKSFGGRISYEREDERPGSEDQSDASITHEIVDRPPEQLKTFANREYVQPQWVFDSANMCLLLPVHEYAPGTTLPAHLSPFVNDEIEGYVPARREQLLALKAQAPIVSASGGDSSQRPLSEEEQLRAMEEEYRASLQREKKADVPTDEELAKVRAKRRLPDTTAKEEEEARFMLLSKKKRKMWVGYKKAKTREATRTRRLQEKRAHIESSTQ</sequence>
<dbReference type="GO" id="GO:0000463">
    <property type="term" value="P:maturation of LSU-rRNA from tricistronic rRNA transcript (SSU-rRNA, 5.8S rRNA, LSU-rRNA)"/>
    <property type="evidence" value="ECO:0007669"/>
    <property type="project" value="UniProtKB-UniRule"/>
</dbReference>
<feature type="domain" description="BRCT" evidence="6">
    <location>
        <begin position="305"/>
        <end position="399"/>
    </location>
</feature>
<comment type="subcellular location">
    <subcellularLocation>
        <location evidence="4">Nucleus</location>
        <location evidence="4">Nucleolus</location>
    </subcellularLocation>
    <subcellularLocation>
        <location evidence="4">Nucleus</location>
        <location evidence="4">Nucleoplasm</location>
    </subcellularLocation>
</comment>
<feature type="region of interest" description="Disordered" evidence="5">
    <location>
        <begin position="516"/>
        <end position="541"/>
    </location>
</feature>
<dbReference type="CDD" id="cd17709">
    <property type="entry name" value="BRCT_pescadillo_like"/>
    <property type="match status" value="1"/>
</dbReference>
<dbReference type="GO" id="GO:0030687">
    <property type="term" value="C:preribosome, large subunit precursor"/>
    <property type="evidence" value="ECO:0007669"/>
    <property type="project" value="UniProtKB-UniRule"/>
</dbReference>
<dbReference type="AlphaFoldDB" id="L8HBG6"/>